<dbReference type="EMBL" id="OU912926">
    <property type="protein sequence ID" value="CAG9931530.1"/>
    <property type="molecule type" value="Genomic_DNA"/>
</dbReference>
<dbReference type="RefSeq" id="WP_239795623.1">
    <property type="nucleotide sequence ID" value="NZ_OU912926.1"/>
</dbReference>
<name>A0ABN8AFN5_9PROT</name>
<gene>
    <name evidence="1" type="ORF">NTG6680_0277</name>
</gene>
<organism evidence="1 2">
    <name type="scientific">Candidatus Nitrotoga arctica</name>
    <dbReference type="NCBI Taxonomy" id="453162"/>
    <lineage>
        <taxon>Bacteria</taxon>
        <taxon>Pseudomonadati</taxon>
        <taxon>Pseudomonadota</taxon>
        <taxon>Betaproteobacteria</taxon>
        <taxon>Nitrosomonadales</taxon>
        <taxon>Gallionellaceae</taxon>
        <taxon>Candidatus Nitrotoga</taxon>
    </lineage>
</organism>
<dbReference type="Proteomes" id="UP000839052">
    <property type="component" value="Chromosome"/>
</dbReference>
<proteinExistence type="predicted"/>
<evidence type="ECO:0000313" key="2">
    <source>
        <dbReference type="Proteomes" id="UP000839052"/>
    </source>
</evidence>
<sequence>MYTVRIPFLVPSTTRIDEHAALTTRAQITFTLKWEGYYHVLSAVGFGSHEEANAFLGTVRSAFAWLLLQKGIVAETNLVPQQIQYNTDPIKAGINQSRSFGNADLGPVDASIDGSQAAIFETLRSVQKFTGLPLSVSTTVRSDQALSVIIDGALLPPRQSI</sequence>
<keyword evidence="2" id="KW-1185">Reference proteome</keyword>
<protein>
    <submittedName>
        <fullName evidence="1">Uncharacterized protein</fullName>
    </submittedName>
</protein>
<evidence type="ECO:0000313" key="1">
    <source>
        <dbReference type="EMBL" id="CAG9931530.1"/>
    </source>
</evidence>
<accession>A0ABN8AFN5</accession>
<reference evidence="1 2" key="1">
    <citation type="submission" date="2021-10" db="EMBL/GenBank/DDBJ databases">
        <authorList>
            <person name="Koch H."/>
        </authorList>
    </citation>
    <scope>NUCLEOTIDE SEQUENCE [LARGE SCALE GENOMIC DNA]</scope>
    <source>
        <strain evidence="1">6680</strain>
    </source>
</reference>